<keyword evidence="1" id="KW-1133">Transmembrane helix</keyword>
<evidence type="ECO:0000313" key="3">
    <source>
        <dbReference type="Proteomes" id="UP001331761"/>
    </source>
</evidence>
<sequence>MERNSAFYLSMIIAPSFVINVLSIVGVFLKSADSMGKLGMALTNIMSLTFVLGILATALPKTEKLPKMVSTQKKNALYAVPDLPHTTSKNRQIRRKNYIPEENKGMCIYVVMNLSIMVVALLIVLALPYASRTILTRFEIGEDCKEEKRKRKEEKTYVIVRFGLFVLMELANLINLLVLVV</sequence>
<name>A0AAN8G0C8_TRICO</name>
<accession>A0AAN8G0C8</accession>
<organism evidence="2 3">
    <name type="scientific">Trichostrongylus colubriformis</name>
    <name type="common">Black scour worm</name>
    <dbReference type="NCBI Taxonomy" id="6319"/>
    <lineage>
        <taxon>Eukaryota</taxon>
        <taxon>Metazoa</taxon>
        <taxon>Ecdysozoa</taxon>
        <taxon>Nematoda</taxon>
        <taxon>Chromadorea</taxon>
        <taxon>Rhabditida</taxon>
        <taxon>Rhabditina</taxon>
        <taxon>Rhabditomorpha</taxon>
        <taxon>Strongyloidea</taxon>
        <taxon>Trichostrongylidae</taxon>
        <taxon>Trichostrongylus</taxon>
    </lineage>
</organism>
<protein>
    <submittedName>
        <fullName evidence="2">Uncharacterized protein</fullName>
    </submittedName>
</protein>
<keyword evidence="1" id="KW-0472">Membrane</keyword>
<gene>
    <name evidence="2" type="ORF">GCK32_018631</name>
</gene>
<evidence type="ECO:0000256" key="1">
    <source>
        <dbReference type="SAM" id="Phobius"/>
    </source>
</evidence>
<feature type="transmembrane region" description="Helical" evidence="1">
    <location>
        <begin position="108"/>
        <end position="130"/>
    </location>
</feature>
<feature type="transmembrane region" description="Helical" evidence="1">
    <location>
        <begin position="41"/>
        <end position="59"/>
    </location>
</feature>
<feature type="transmembrane region" description="Helical" evidence="1">
    <location>
        <begin position="158"/>
        <end position="180"/>
    </location>
</feature>
<dbReference type="InterPro" id="IPR038050">
    <property type="entry name" value="Neuro_actylchol_rec"/>
</dbReference>
<proteinExistence type="predicted"/>
<reference evidence="2 3" key="1">
    <citation type="submission" date="2019-10" db="EMBL/GenBank/DDBJ databases">
        <title>Assembly and Annotation for the nematode Trichostrongylus colubriformis.</title>
        <authorList>
            <person name="Martin J."/>
        </authorList>
    </citation>
    <scope>NUCLEOTIDE SEQUENCE [LARGE SCALE GENOMIC DNA]</scope>
    <source>
        <strain evidence="2">G859</strain>
        <tissue evidence="2">Whole worm</tissue>
    </source>
</reference>
<keyword evidence="1" id="KW-0812">Transmembrane</keyword>
<feature type="transmembrane region" description="Helical" evidence="1">
    <location>
        <begin position="6"/>
        <end position="29"/>
    </location>
</feature>
<comment type="caution">
    <text evidence="2">The sequence shown here is derived from an EMBL/GenBank/DDBJ whole genome shotgun (WGS) entry which is preliminary data.</text>
</comment>
<dbReference type="SUPFAM" id="SSF90112">
    <property type="entry name" value="Neurotransmitter-gated ion-channel transmembrane pore"/>
    <property type="match status" value="1"/>
</dbReference>
<dbReference type="GO" id="GO:0006811">
    <property type="term" value="P:monoatomic ion transport"/>
    <property type="evidence" value="ECO:0007669"/>
    <property type="project" value="InterPro"/>
</dbReference>
<dbReference type="Proteomes" id="UP001331761">
    <property type="component" value="Unassembled WGS sequence"/>
</dbReference>
<keyword evidence="3" id="KW-1185">Reference proteome</keyword>
<evidence type="ECO:0000313" key="2">
    <source>
        <dbReference type="EMBL" id="KAK5980755.1"/>
    </source>
</evidence>
<dbReference type="GO" id="GO:0016020">
    <property type="term" value="C:membrane"/>
    <property type="evidence" value="ECO:0007669"/>
    <property type="project" value="InterPro"/>
</dbReference>
<dbReference type="EMBL" id="WIXE01007036">
    <property type="protein sequence ID" value="KAK5980755.1"/>
    <property type="molecule type" value="Genomic_DNA"/>
</dbReference>
<dbReference type="Gene3D" id="1.20.58.390">
    <property type="entry name" value="Neurotransmitter-gated ion-channel transmembrane domain"/>
    <property type="match status" value="1"/>
</dbReference>
<dbReference type="InterPro" id="IPR036719">
    <property type="entry name" value="Neuro-gated_channel_TM_sf"/>
</dbReference>
<dbReference type="AlphaFoldDB" id="A0AAN8G0C8"/>